<comment type="subcellular location">
    <subcellularLocation>
        <location evidence="1">Membrane</location>
        <topology evidence="1">Multi-pass membrane protein</topology>
    </subcellularLocation>
</comment>
<dbReference type="SUPFAM" id="SSF144091">
    <property type="entry name" value="Rhomboid-like"/>
    <property type="match status" value="1"/>
</dbReference>
<feature type="domain" description="Peptidase S54 rhomboid" evidence="6">
    <location>
        <begin position="58"/>
        <end position="203"/>
    </location>
</feature>
<dbReference type="InterPro" id="IPR035952">
    <property type="entry name" value="Rhomboid-like_sf"/>
</dbReference>
<evidence type="ECO:0000256" key="4">
    <source>
        <dbReference type="ARBA" id="ARBA00023136"/>
    </source>
</evidence>
<keyword evidence="2 5" id="KW-0812">Transmembrane</keyword>
<sequence>MPQYRYSASPYRFGPGPISPGIKMLIKLNILAFVATIVWPRLVLSFGLTPQAVFEQFHFWQPVTYLFLHGGLFHILFNMLALWMFGVELERLWGSKAFIKYYFVTGIGAAVTVLFVSLLPIASADQMYNSVTIGASGAVYGVLLAFGLYYPDRPIYMYFLFPVPAKYFVMIIGGILFFSSINDTNSGVSHEAHLGGLLAGYLYLRGGGGGTTNLIGEIKYQYIKWKMNRLRRRFHVHPGKRNDDWSGPVH</sequence>
<dbReference type="InterPro" id="IPR022764">
    <property type="entry name" value="Peptidase_S54_rhomboid_dom"/>
</dbReference>
<evidence type="ECO:0000256" key="5">
    <source>
        <dbReference type="SAM" id="Phobius"/>
    </source>
</evidence>
<accession>A0A381S704</accession>
<feature type="transmembrane region" description="Helical" evidence="5">
    <location>
        <begin position="101"/>
        <end position="122"/>
    </location>
</feature>
<dbReference type="SMART" id="SM01160">
    <property type="entry name" value="DUF1751"/>
    <property type="match status" value="1"/>
</dbReference>
<feature type="transmembrane region" description="Helical" evidence="5">
    <location>
        <begin position="66"/>
        <end position="89"/>
    </location>
</feature>
<reference evidence="7" key="1">
    <citation type="submission" date="2018-05" db="EMBL/GenBank/DDBJ databases">
        <authorList>
            <person name="Lanie J.A."/>
            <person name="Ng W.-L."/>
            <person name="Kazmierczak K.M."/>
            <person name="Andrzejewski T.M."/>
            <person name="Davidsen T.M."/>
            <person name="Wayne K.J."/>
            <person name="Tettelin H."/>
            <person name="Glass J.I."/>
            <person name="Rusch D."/>
            <person name="Podicherti R."/>
            <person name="Tsui H.-C.T."/>
            <person name="Winkler M.E."/>
        </authorList>
    </citation>
    <scope>NUCLEOTIDE SEQUENCE</scope>
</reference>
<feature type="transmembrane region" description="Helical" evidence="5">
    <location>
        <begin position="157"/>
        <end position="178"/>
    </location>
</feature>
<evidence type="ECO:0000259" key="6">
    <source>
        <dbReference type="Pfam" id="PF01694"/>
    </source>
</evidence>
<dbReference type="GO" id="GO:0004252">
    <property type="term" value="F:serine-type endopeptidase activity"/>
    <property type="evidence" value="ECO:0007669"/>
    <property type="project" value="InterPro"/>
</dbReference>
<gene>
    <name evidence="7" type="ORF">METZ01_LOCUS52729</name>
</gene>
<keyword evidence="4 5" id="KW-0472">Membrane</keyword>
<evidence type="ECO:0000256" key="1">
    <source>
        <dbReference type="ARBA" id="ARBA00004141"/>
    </source>
</evidence>
<keyword evidence="3 5" id="KW-1133">Transmembrane helix</keyword>
<feature type="transmembrane region" description="Helical" evidence="5">
    <location>
        <begin position="28"/>
        <end position="46"/>
    </location>
</feature>
<dbReference type="PANTHER" id="PTHR43066:SF11">
    <property type="entry name" value="PEPTIDASE S54 RHOMBOID DOMAIN-CONTAINING PROTEIN"/>
    <property type="match status" value="1"/>
</dbReference>
<dbReference type="PANTHER" id="PTHR43066">
    <property type="entry name" value="RHOMBOID-RELATED PROTEIN"/>
    <property type="match status" value="1"/>
</dbReference>
<dbReference type="EMBL" id="UINC01002746">
    <property type="protein sequence ID" value="SUZ99875.1"/>
    <property type="molecule type" value="Genomic_DNA"/>
</dbReference>
<organism evidence="7">
    <name type="scientific">marine metagenome</name>
    <dbReference type="NCBI Taxonomy" id="408172"/>
    <lineage>
        <taxon>unclassified sequences</taxon>
        <taxon>metagenomes</taxon>
        <taxon>ecological metagenomes</taxon>
    </lineage>
</organism>
<proteinExistence type="predicted"/>
<dbReference type="Gene3D" id="1.20.1540.10">
    <property type="entry name" value="Rhomboid-like"/>
    <property type="match status" value="1"/>
</dbReference>
<evidence type="ECO:0000256" key="3">
    <source>
        <dbReference type="ARBA" id="ARBA00022989"/>
    </source>
</evidence>
<dbReference type="GO" id="GO:0016020">
    <property type="term" value="C:membrane"/>
    <property type="evidence" value="ECO:0007669"/>
    <property type="project" value="UniProtKB-SubCell"/>
</dbReference>
<dbReference type="AlphaFoldDB" id="A0A381S704"/>
<evidence type="ECO:0000256" key="2">
    <source>
        <dbReference type="ARBA" id="ARBA00022692"/>
    </source>
</evidence>
<feature type="transmembrane region" description="Helical" evidence="5">
    <location>
        <begin position="128"/>
        <end position="150"/>
    </location>
</feature>
<evidence type="ECO:0000313" key="7">
    <source>
        <dbReference type="EMBL" id="SUZ99875.1"/>
    </source>
</evidence>
<name>A0A381S704_9ZZZZ</name>
<dbReference type="Pfam" id="PF01694">
    <property type="entry name" value="Rhomboid"/>
    <property type="match status" value="1"/>
</dbReference>
<protein>
    <recommendedName>
        <fullName evidence="6">Peptidase S54 rhomboid domain-containing protein</fullName>
    </recommendedName>
</protein>